<protein>
    <submittedName>
        <fullName evidence="2">Uncharacterized protein</fullName>
    </submittedName>
</protein>
<name>A0A8E5HXQ1_USTVR</name>
<accession>A0A8E5HXQ1</accession>
<evidence type="ECO:0000313" key="3">
    <source>
        <dbReference type="Proteomes" id="UP000027002"/>
    </source>
</evidence>
<dbReference type="Gene3D" id="3.40.50.12780">
    <property type="entry name" value="N-terminal domain of ligase-like"/>
    <property type="match status" value="1"/>
</dbReference>
<sequence>MKIPVHAEAHEPTRIVAKGRARALAKQFAYFLRGSYGVGVGVGSSGPGLDAVVRLVTGYADGSPRCDFWHAPEWPRITDGHELGNRSVCMLHSSGTTSRPKGNDYSSSAQPHPANLVDFQQTELPRRRLSLPDEHGGRSGSAGDGKPASCMKNGPAPGRPFQRRTLGHSPTAHTAGAQGNFVNAMGDGACVYWKPRFDFDDFLKHCRELENMLNVTMRLGSFFYAIILNGCGD</sequence>
<feature type="compositionally biased region" description="Polar residues" evidence="1">
    <location>
        <begin position="93"/>
        <end position="110"/>
    </location>
</feature>
<dbReference type="KEGG" id="uvi:66068489"/>
<feature type="region of interest" description="Disordered" evidence="1">
    <location>
        <begin position="130"/>
        <end position="172"/>
    </location>
</feature>
<dbReference type="InterPro" id="IPR020845">
    <property type="entry name" value="AMP-binding_CS"/>
</dbReference>
<gene>
    <name evidence="2" type="ORF">UV8b_07712</name>
</gene>
<dbReference type="GeneID" id="66068489"/>
<dbReference type="AlphaFoldDB" id="A0A8E5HXQ1"/>
<organism evidence="2 3">
    <name type="scientific">Ustilaginoidea virens</name>
    <name type="common">Rice false smut fungus</name>
    <name type="synonym">Villosiclava virens</name>
    <dbReference type="NCBI Taxonomy" id="1159556"/>
    <lineage>
        <taxon>Eukaryota</taxon>
        <taxon>Fungi</taxon>
        <taxon>Dikarya</taxon>
        <taxon>Ascomycota</taxon>
        <taxon>Pezizomycotina</taxon>
        <taxon>Sordariomycetes</taxon>
        <taxon>Hypocreomycetidae</taxon>
        <taxon>Hypocreales</taxon>
        <taxon>Clavicipitaceae</taxon>
        <taxon>Ustilaginoidea</taxon>
    </lineage>
</organism>
<proteinExistence type="predicted"/>
<evidence type="ECO:0000256" key="1">
    <source>
        <dbReference type="SAM" id="MobiDB-lite"/>
    </source>
</evidence>
<dbReference type="RefSeq" id="XP_043001144.1">
    <property type="nucleotide sequence ID" value="XM_043145209.1"/>
</dbReference>
<keyword evidence="3" id="KW-1185">Reference proteome</keyword>
<dbReference type="Proteomes" id="UP000027002">
    <property type="component" value="Chromosome 7"/>
</dbReference>
<feature type="region of interest" description="Disordered" evidence="1">
    <location>
        <begin position="92"/>
        <end position="113"/>
    </location>
</feature>
<evidence type="ECO:0000313" key="2">
    <source>
        <dbReference type="EMBL" id="QUC23471.1"/>
    </source>
</evidence>
<reference evidence="2" key="1">
    <citation type="submission" date="2020-03" db="EMBL/GenBank/DDBJ databases">
        <title>A mixture of massive structural variations and highly conserved coding sequences in Ustilaginoidea virens genome.</title>
        <authorList>
            <person name="Zhang K."/>
            <person name="Zhao Z."/>
            <person name="Zhang Z."/>
            <person name="Li Y."/>
            <person name="Hsiang T."/>
            <person name="Sun W."/>
        </authorList>
    </citation>
    <scope>NUCLEOTIDE SEQUENCE</scope>
    <source>
        <strain evidence="2">UV-8b</strain>
    </source>
</reference>
<dbReference type="EMBL" id="CP072759">
    <property type="protein sequence ID" value="QUC23471.1"/>
    <property type="molecule type" value="Genomic_DNA"/>
</dbReference>
<dbReference type="InterPro" id="IPR042099">
    <property type="entry name" value="ANL_N_sf"/>
</dbReference>
<dbReference type="SUPFAM" id="SSF56801">
    <property type="entry name" value="Acetyl-CoA synthetase-like"/>
    <property type="match status" value="1"/>
</dbReference>
<dbReference type="PROSITE" id="PS00455">
    <property type="entry name" value="AMP_BINDING"/>
    <property type="match status" value="1"/>
</dbReference>